<organism evidence="2 3">
    <name type="scientific">Idiomarina ramblicola</name>
    <dbReference type="NCBI Taxonomy" id="263724"/>
    <lineage>
        <taxon>Bacteria</taxon>
        <taxon>Pseudomonadati</taxon>
        <taxon>Pseudomonadota</taxon>
        <taxon>Gammaproteobacteria</taxon>
        <taxon>Alteromonadales</taxon>
        <taxon>Idiomarinaceae</taxon>
        <taxon>Idiomarina</taxon>
    </lineage>
</organism>
<dbReference type="GO" id="GO:0016853">
    <property type="term" value="F:isomerase activity"/>
    <property type="evidence" value="ECO:0007669"/>
    <property type="project" value="UniProtKB-KW"/>
</dbReference>
<evidence type="ECO:0000313" key="2">
    <source>
        <dbReference type="EMBL" id="RUO71903.1"/>
    </source>
</evidence>
<protein>
    <submittedName>
        <fullName evidence="2">Phosphoheptose isomerase</fullName>
    </submittedName>
</protein>
<dbReference type="RefSeq" id="WP_126780903.1">
    <property type="nucleotide sequence ID" value="NZ_PIQC01000003.1"/>
</dbReference>
<keyword evidence="3" id="KW-1185">Reference proteome</keyword>
<dbReference type="AlphaFoldDB" id="A0A432Z249"/>
<dbReference type="CDD" id="cd05006">
    <property type="entry name" value="SIS_GmhA"/>
    <property type="match status" value="1"/>
</dbReference>
<dbReference type="InterPro" id="IPR050099">
    <property type="entry name" value="SIS_GmhA/DiaA_subfam"/>
</dbReference>
<dbReference type="GO" id="GO:0097367">
    <property type="term" value="F:carbohydrate derivative binding"/>
    <property type="evidence" value="ECO:0007669"/>
    <property type="project" value="InterPro"/>
</dbReference>
<dbReference type="InterPro" id="IPR046348">
    <property type="entry name" value="SIS_dom_sf"/>
</dbReference>
<dbReference type="Gene3D" id="3.40.50.10490">
    <property type="entry name" value="Glucose-6-phosphate isomerase like protein, domain 1"/>
    <property type="match status" value="1"/>
</dbReference>
<dbReference type="InterPro" id="IPR001347">
    <property type="entry name" value="SIS_dom"/>
</dbReference>
<dbReference type="Proteomes" id="UP000288058">
    <property type="component" value="Unassembled WGS sequence"/>
</dbReference>
<evidence type="ECO:0000313" key="3">
    <source>
        <dbReference type="Proteomes" id="UP000288058"/>
    </source>
</evidence>
<gene>
    <name evidence="2" type="ORF">CWI78_05150</name>
</gene>
<dbReference type="PANTHER" id="PTHR30390">
    <property type="entry name" value="SEDOHEPTULOSE 7-PHOSPHATE ISOMERASE / DNAA INITIATOR-ASSOCIATING FACTOR FOR REPLICATION INITIATION"/>
    <property type="match status" value="1"/>
</dbReference>
<keyword evidence="2" id="KW-0413">Isomerase</keyword>
<name>A0A432Z249_9GAMM</name>
<evidence type="ECO:0000259" key="1">
    <source>
        <dbReference type="PROSITE" id="PS51464"/>
    </source>
</evidence>
<proteinExistence type="predicted"/>
<dbReference type="EMBL" id="PIQC01000003">
    <property type="protein sequence ID" value="RUO71903.1"/>
    <property type="molecule type" value="Genomic_DNA"/>
</dbReference>
<dbReference type="InterPro" id="IPR035461">
    <property type="entry name" value="GmhA/DiaA"/>
</dbReference>
<accession>A0A432Z249</accession>
<dbReference type="OrthoDB" id="9810929at2"/>
<reference evidence="3" key="1">
    <citation type="journal article" date="2018" name="Front. Microbiol.">
        <title>Genome-Based Analysis Reveals the Taxonomy and Diversity of the Family Idiomarinaceae.</title>
        <authorList>
            <person name="Liu Y."/>
            <person name="Lai Q."/>
            <person name="Shao Z."/>
        </authorList>
    </citation>
    <scope>NUCLEOTIDE SEQUENCE [LARGE SCALE GENOMIC DNA]</scope>
    <source>
        <strain evidence="3">R22</strain>
    </source>
</reference>
<dbReference type="PROSITE" id="PS51464">
    <property type="entry name" value="SIS"/>
    <property type="match status" value="1"/>
</dbReference>
<comment type="caution">
    <text evidence="2">The sequence shown here is derived from an EMBL/GenBank/DDBJ whole genome shotgun (WGS) entry which is preliminary data.</text>
</comment>
<dbReference type="PANTHER" id="PTHR30390:SF6">
    <property type="entry name" value="DNAA INITIATOR-ASSOCIATING PROTEIN DIAA"/>
    <property type="match status" value="1"/>
</dbReference>
<sequence length="180" mass="19588">MNDELIKALFTESIQTQISAVESLTDEMATTVELLVANLLNGQRVFCCGDRTTGVIAQHFSNLMTDGMKLERPPFPVLALNAGKQKQLAALGQASDILLVIADNQENEELTAIMETAISRDMLIIALTGEGNDSVSGLLGANDIELRVPSLNPARILETQLFIVHGLCEQIENTIFPQEH</sequence>
<dbReference type="GO" id="GO:1901135">
    <property type="term" value="P:carbohydrate derivative metabolic process"/>
    <property type="evidence" value="ECO:0007669"/>
    <property type="project" value="InterPro"/>
</dbReference>
<feature type="domain" description="SIS" evidence="1">
    <location>
        <begin position="35"/>
        <end position="177"/>
    </location>
</feature>
<dbReference type="SUPFAM" id="SSF53697">
    <property type="entry name" value="SIS domain"/>
    <property type="match status" value="1"/>
</dbReference>
<dbReference type="Pfam" id="PF13580">
    <property type="entry name" value="SIS_2"/>
    <property type="match status" value="1"/>
</dbReference>